<name>A0A9P6A6F8_PLEER</name>
<gene>
    <name evidence="1" type="ORF">BDN71DRAFT_1504447</name>
</gene>
<reference evidence="1" key="1">
    <citation type="submission" date="2020-11" db="EMBL/GenBank/DDBJ databases">
        <authorList>
            <consortium name="DOE Joint Genome Institute"/>
            <person name="Ahrendt S."/>
            <person name="Riley R."/>
            <person name="Andreopoulos W."/>
            <person name="Labutti K."/>
            <person name="Pangilinan J."/>
            <person name="Ruiz-Duenas F.J."/>
            <person name="Barrasa J.M."/>
            <person name="Sanchez-Garcia M."/>
            <person name="Camarero S."/>
            <person name="Miyauchi S."/>
            <person name="Serrano A."/>
            <person name="Linde D."/>
            <person name="Babiker R."/>
            <person name="Drula E."/>
            <person name="Ayuso-Fernandez I."/>
            <person name="Pacheco R."/>
            <person name="Padilla G."/>
            <person name="Ferreira P."/>
            <person name="Barriuso J."/>
            <person name="Kellner H."/>
            <person name="Castanera R."/>
            <person name="Alfaro M."/>
            <person name="Ramirez L."/>
            <person name="Pisabarro A.G."/>
            <person name="Kuo A."/>
            <person name="Tritt A."/>
            <person name="Lipzen A."/>
            <person name="He G."/>
            <person name="Yan M."/>
            <person name="Ng V."/>
            <person name="Cullen D."/>
            <person name="Martin F."/>
            <person name="Rosso M.-N."/>
            <person name="Henrissat B."/>
            <person name="Hibbett D."/>
            <person name="Martinez A.T."/>
            <person name="Grigoriev I.V."/>
        </authorList>
    </citation>
    <scope>NUCLEOTIDE SEQUENCE</scope>
    <source>
        <strain evidence="1">ATCC 90797</strain>
    </source>
</reference>
<comment type="caution">
    <text evidence="1">The sequence shown here is derived from an EMBL/GenBank/DDBJ whole genome shotgun (WGS) entry which is preliminary data.</text>
</comment>
<dbReference type="EMBL" id="MU154540">
    <property type="protein sequence ID" value="KAF9498031.1"/>
    <property type="molecule type" value="Genomic_DNA"/>
</dbReference>
<accession>A0A9P6A6F8</accession>
<dbReference type="OrthoDB" id="3102895at2759"/>
<proteinExistence type="predicted"/>
<dbReference type="AlphaFoldDB" id="A0A9P6A6F8"/>
<protein>
    <submittedName>
        <fullName evidence="1">Uncharacterized protein</fullName>
    </submittedName>
</protein>
<sequence length="149" mass="17003">MIYPRWNLLVVHSEFDSVTIKELLDSIDFGWDKVFNDLERLSGVVEGDIDIPEILQQLSASRSVLHLRLLSTSKVPCPICGAAFQPHVDERKLYPMFNVGPCDQNMKKAVAALTTAKECLMDNLETYIVYEEGRISYLEKEFHQNQAVI</sequence>
<dbReference type="Proteomes" id="UP000807025">
    <property type="component" value="Unassembled WGS sequence"/>
</dbReference>
<evidence type="ECO:0000313" key="2">
    <source>
        <dbReference type="Proteomes" id="UP000807025"/>
    </source>
</evidence>
<organism evidence="1 2">
    <name type="scientific">Pleurotus eryngii</name>
    <name type="common">Boletus of the steppes</name>
    <dbReference type="NCBI Taxonomy" id="5323"/>
    <lineage>
        <taxon>Eukaryota</taxon>
        <taxon>Fungi</taxon>
        <taxon>Dikarya</taxon>
        <taxon>Basidiomycota</taxon>
        <taxon>Agaricomycotina</taxon>
        <taxon>Agaricomycetes</taxon>
        <taxon>Agaricomycetidae</taxon>
        <taxon>Agaricales</taxon>
        <taxon>Pleurotineae</taxon>
        <taxon>Pleurotaceae</taxon>
        <taxon>Pleurotus</taxon>
    </lineage>
</organism>
<evidence type="ECO:0000313" key="1">
    <source>
        <dbReference type="EMBL" id="KAF9498031.1"/>
    </source>
</evidence>
<keyword evidence="2" id="KW-1185">Reference proteome</keyword>